<dbReference type="EMBL" id="KZ293716">
    <property type="protein sequence ID" value="PBK82500.1"/>
    <property type="molecule type" value="Genomic_DNA"/>
</dbReference>
<feature type="compositionally biased region" description="Basic residues" evidence="1">
    <location>
        <begin position="357"/>
        <end position="366"/>
    </location>
</feature>
<feature type="region of interest" description="Disordered" evidence="1">
    <location>
        <begin position="335"/>
        <end position="403"/>
    </location>
</feature>
<dbReference type="Proteomes" id="UP000217790">
    <property type="component" value="Unassembled WGS sequence"/>
</dbReference>
<sequence length="524" mass="59341">MTDRFAVSAMTSNKQTTRAFLGDLLSRYDWVSTSSHSPEFVTLVSTNVVPTPLQAALLKAPIEFLDAPLNDIQSEIDLLRNLAASLETKIIRLKGIRRDYRAALSPIRRLPSEILVEILRWTPKKQTKLTATEPYHVFGSNVFNIAAGPWHLGQSEKEDTLIPAPKKDMVALLNRVLERSQNHRLEFFFRCWGFDKKNSIDRVDDFKSNTEKCLLQDQFLNYASMYTTYTARHLLLFVDAKNDTSDTVKEQWSDLEDMQKNGHSYQPHTKKRHHGAILKDDFSIFERYADKVTKKATSDSYATTHASSRILTILPGPIQAPLFGVSGHRSCTRHSVGSRQAAPAGQDHRWSIVSRNRVTRRERPHSRKEASRNGMSVRWTAQNPGRIASTPSSSGEQHDDTTSNYASIGVVNLKSARKEYRRTVKYRKRVGIIGDEIVAVHQSAYRMCVRDIQLDEQRLFASYNPFGRTENGEVSVGDIHGPHGDIKRRWMQKSVVRMAGYSGLTQLAHESGGKKLLHELPVTG</sequence>
<evidence type="ECO:0000313" key="2">
    <source>
        <dbReference type="EMBL" id="PBK82500.1"/>
    </source>
</evidence>
<dbReference type="AlphaFoldDB" id="A0A2H3CKU2"/>
<protein>
    <submittedName>
        <fullName evidence="2">Uncharacterized protein</fullName>
    </submittedName>
</protein>
<evidence type="ECO:0000256" key="1">
    <source>
        <dbReference type="SAM" id="MobiDB-lite"/>
    </source>
</evidence>
<proteinExistence type="predicted"/>
<dbReference type="OrthoDB" id="3365698at2759"/>
<keyword evidence="3" id="KW-1185">Reference proteome</keyword>
<feature type="compositionally biased region" description="Polar residues" evidence="1">
    <location>
        <begin position="379"/>
        <end position="395"/>
    </location>
</feature>
<dbReference type="InParanoid" id="A0A2H3CKU2"/>
<organism evidence="2 3">
    <name type="scientific">Armillaria gallica</name>
    <name type="common">Bulbous honey fungus</name>
    <name type="synonym">Armillaria bulbosa</name>
    <dbReference type="NCBI Taxonomy" id="47427"/>
    <lineage>
        <taxon>Eukaryota</taxon>
        <taxon>Fungi</taxon>
        <taxon>Dikarya</taxon>
        <taxon>Basidiomycota</taxon>
        <taxon>Agaricomycotina</taxon>
        <taxon>Agaricomycetes</taxon>
        <taxon>Agaricomycetidae</taxon>
        <taxon>Agaricales</taxon>
        <taxon>Marasmiineae</taxon>
        <taxon>Physalacriaceae</taxon>
        <taxon>Armillaria</taxon>
    </lineage>
</organism>
<evidence type="ECO:0000313" key="3">
    <source>
        <dbReference type="Proteomes" id="UP000217790"/>
    </source>
</evidence>
<reference evidence="3" key="1">
    <citation type="journal article" date="2017" name="Nat. Ecol. Evol.">
        <title>Genome expansion and lineage-specific genetic innovations in the forest pathogenic fungi Armillaria.</title>
        <authorList>
            <person name="Sipos G."/>
            <person name="Prasanna A.N."/>
            <person name="Walter M.C."/>
            <person name="O'Connor E."/>
            <person name="Balint B."/>
            <person name="Krizsan K."/>
            <person name="Kiss B."/>
            <person name="Hess J."/>
            <person name="Varga T."/>
            <person name="Slot J."/>
            <person name="Riley R."/>
            <person name="Boka B."/>
            <person name="Rigling D."/>
            <person name="Barry K."/>
            <person name="Lee J."/>
            <person name="Mihaltcheva S."/>
            <person name="LaButti K."/>
            <person name="Lipzen A."/>
            <person name="Waldron R."/>
            <person name="Moloney N.M."/>
            <person name="Sperisen C."/>
            <person name="Kredics L."/>
            <person name="Vagvoelgyi C."/>
            <person name="Patrignani A."/>
            <person name="Fitzpatrick D."/>
            <person name="Nagy I."/>
            <person name="Doyle S."/>
            <person name="Anderson J.B."/>
            <person name="Grigoriev I.V."/>
            <person name="Gueldener U."/>
            <person name="Muensterkoetter M."/>
            <person name="Nagy L.G."/>
        </authorList>
    </citation>
    <scope>NUCLEOTIDE SEQUENCE [LARGE SCALE GENOMIC DNA]</scope>
    <source>
        <strain evidence="3">Ar21-2</strain>
    </source>
</reference>
<accession>A0A2H3CKU2</accession>
<name>A0A2H3CKU2_ARMGA</name>
<gene>
    <name evidence="2" type="ORF">ARMGADRAFT_1140865</name>
</gene>